<feature type="domain" description="PLD phosphodiesterase" evidence="2">
    <location>
        <begin position="287"/>
        <end position="314"/>
    </location>
</feature>
<evidence type="ECO:0000313" key="3">
    <source>
        <dbReference type="EMBL" id="CEN56666.1"/>
    </source>
</evidence>
<name>A0A0B7IWU4_9PROT</name>
<dbReference type="PANTHER" id="PTHR21248">
    <property type="entry name" value="CARDIOLIPIN SYNTHASE"/>
    <property type="match status" value="1"/>
</dbReference>
<evidence type="ECO:0000256" key="1">
    <source>
        <dbReference type="HAMAP-Rule" id="MF_01917"/>
    </source>
</evidence>
<feature type="active site" evidence="1">
    <location>
        <position position="292"/>
    </location>
</feature>
<feature type="active site" evidence="1">
    <location>
        <position position="294"/>
    </location>
</feature>
<dbReference type="RefSeq" id="WP_045751717.1">
    <property type="nucleotide sequence ID" value="NZ_LN794158.1"/>
</dbReference>
<feature type="active site" evidence="1">
    <location>
        <position position="112"/>
    </location>
</feature>
<dbReference type="CDD" id="cd09159">
    <property type="entry name" value="PLDc_ybhO_like_2"/>
    <property type="match status" value="1"/>
</dbReference>
<protein>
    <recommendedName>
        <fullName evidence="1">Cardiolipin synthase B</fullName>
        <shortName evidence="1">CL synthase</shortName>
        <ecNumber evidence="1">2.7.8.-</ecNumber>
    </recommendedName>
</protein>
<keyword evidence="1" id="KW-0808">Transferase</keyword>
<feature type="active site" evidence="1">
    <location>
        <position position="114"/>
    </location>
</feature>
<dbReference type="EMBL" id="LN794158">
    <property type="protein sequence ID" value="CEN56666.1"/>
    <property type="molecule type" value="Genomic_DNA"/>
</dbReference>
<dbReference type="SUPFAM" id="SSF56024">
    <property type="entry name" value="Phospholipase D/nuclease"/>
    <property type="match status" value="2"/>
</dbReference>
<dbReference type="GO" id="GO:0005886">
    <property type="term" value="C:plasma membrane"/>
    <property type="evidence" value="ECO:0007669"/>
    <property type="project" value="UniProtKB-SubCell"/>
</dbReference>
<dbReference type="KEGG" id="mbac:BN1209_1631"/>
<reference evidence="4" key="1">
    <citation type="submission" date="2014-12" db="EMBL/GenBank/DDBJ databases">
        <authorList>
            <person name="Salcher M.M."/>
        </authorList>
    </citation>
    <scope>NUCLEOTIDE SEQUENCE [LARGE SCALE GENOMIC DNA]</scope>
    <source>
        <strain evidence="4">MMS-10A-171</strain>
    </source>
</reference>
<evidence type="ECO:0000313" key="4">
    <source>
        <dbReference type="Proteomes" id="UP000056322"/>
    </source>
</evidence>
<dbReference type="InterPro" id="IPR025202">
    <property type="entry name" value="PLD-like_dom"/>
</dbReference>
<dbReference type="HOGENOM" id="CLU_038053_0_0_4"/>
<sequence>MTNFIHGNQIQLLRNGAEYFPALEAAIDGAKHEIYLETYIYRADQTGLKIGQALMRAAQRGVSVCLLLDGFGSQDLPASYVQTLGLGGVKVMFYRTKISPWTFKKNRLRRLHRKLVVIDQAVGFLGGINILDDFDPPFVDVARVDYAVCLAGPLLPSLYATMHKLWRRIAWSQLRPLKSPIHYSPPIHGTGHAGIQAALVLRDNIMHRRDIEEAYLSAIASATNEILIASAYFLPGMRFRKALIDAAARGVSVKLLLQGRVEYFGMFATHAFYRLFLQHGIEIFEYRKSYMHSKVAVIDGEWATVGSSNIDPFSLLLAREANVVVSDKTFATELRTDILNTIQDGASKLSHEDWRHRHLAGRFASWLAYGCLRLFLGLIGYSNEQ</sequence>
<dbReference type="Proteomes" id="UP000056322">
    <property type="component" value="Chromosome 1"/>
</dbReference>
<keyword evidence="1" id="KW-0594">Phospholipid biosynthesis</keyword>
<dbReference type="AlphaFoldDB" id="A0A0B7IWU4"/>
<dbReference type="CDD" id="cd09110">
    <property type="entry name" value="PLDc_CLS_1"/>
    <property type="match status" value="1"/>
</dbReference>
<dbReference type="GO" id="GO:0008808">
    <property type="term" value="F:cardiolipin synthase activity"/>
    <property type="evidence" value="ECO:0007669"/>
    <property type="project" value="InterPro"/>
</dbReference>
<dbReference type="InterPro" id="IPR030872">
    <property type="entry name" value="Cardiolipin_synth_ClsB"/>
</dbReference>
<evidence type="ECO:0000259" key="2">
    <source>
        <dbReference type="PROSITE" id="PS50035"/>
    </source>
</evidence>
<dbReference type="GO" id="GO:0032049">
    <property type="term" value="P:cardiolipin biosynthetic process"/>
    <property type="evidence" value="ECO:0007669"/>
    <property type="project" value="InterPro"/>
</dbReference>
<dbReference type="Gene3D" id="3.30.870.10">
    <property type="entry name" value="Endonuclease Chain A"/>
    <property type="match status" value="2"/>
</dbReference>
<dbReference type="NCBIfam" id="NF008427">
    <property type="entry name" value="PRK11263.1"/>
    <property type="match status" value="1"/>
</dbReference>
<dbReference type="STRING" id="1581680.BN1209_1631"/>
<dbReference type="EC" id="2.7.8.-" evidence="1"/>
<dbReference type="SMART" id="SM00155">
    <property type="entry name" value="PLDc"/>
    <property type="match status" value="2"/>
</dbReference>
<dbReference type="Pfam" id="PF13091">
    <property type="entry name" value="PLDc_2"/>
    <property type="match status" value="2"/>
</dbReference>
<feature type="domain" description="PLD phosphodiesterase" evidence="2">
    <location>
        <begin position="107"/>
        <end position="134"/>
    </location>
</feature>
<comment type="subcellular location">
    <subcellularLocation>
        <location evidence="1">Cell membrane</location>
        <topology evidence="1">Peripheral membrane protein</topology>
    </subcellularLocation>
</comment>
<organism evidence="3 4">
    <name type="scientific">Candidatus Methylopumilus turicensis</name>
    <dbReference type="NCBI Taxonomy" id="1581680"/>
    <lineage>
        <taxon>Bacteria</taxon>
        <taxon>Pseudomonadati</taxon>
        <taxon>Pseudomonadota</taxon>
        <taxon>Betaproteobacteria</taxon>
        <taxon>Nitrosomonadales</taxon>
        <taxon>Methylophilaceae</taxon>
        <taxon>Candidatus Methylopumilus</taxon>
    </lineage>
</organism>
<feature type="active site" evidence="1">
    <location>
        <position position="119"/>
    </location>
</feature>
<gene>
    <name evidence="1" type="primary">clsB</name>
    <name evidence="3" type="ORF">BN1209_1631</name>
</gene>
<proteinExistence type="inferred from homology"/>
<dbReference type="PROSITE" id="PS50035">
    <property type="entry name" value="PLD"/>
    <property type="match status" value="2"/>
</dbReference>
<keyword evidence="1" id="KW-1003">Cell membrane</keyword>
<dbReference type="OrthoDB" id="9762009at2"/>
<dbReference type="InterPro" id="IPR001736">
    <property type="entry name" value="PLipase_D/transphosphatidylase"/>
</dbReference>
<comment type="catalytic activity">
    <reaction evidence="1">
        <text>2 a 1,2-diacyl-sn-glycero-3-phospho-(1'-sn-glycerol) = a cardiolipin + glycerol</text>
        <dbReference type="Rhea" id="RHEA:31451"/>
        <dbReference type="ChEBI" id="CHEBI:17754"/>
        <dbReference type="ChEBI" id="CHEBI:62237"/>
        <dbReference type="ChEBI" id="CHEBI:64716"/>
    </reaction>
</comment>
<keyword evidence="1" id="KW-0443">Lipid metabolism</keyword>
<dbReference type="PANTHER" id="PTHR21248:SF22">
    <property type="entry name" value="PHOSPHOLIPASE D"/>
    <property type="match status" value="1"/>
</dbReference>
<comment type="function">
    <text evidence="1">Catalyzes the phosphatidyl group transfer from one phosphatidylglycerol molecule to another to form cardiolipin (CL) (diphosphatidylglycerol) and glycerol.</text>
</comment>
<keyword evidence="1" id="KW-0444">Lipid biosynthesis</keyword>
<feature type="active site" evidence="1">
    <location>
        <position position="299"/>
    </location>
</feature>
<keyword evidence="1" id="KW-0472">Membrane</keyword>
<comment type="similarity">
    <text evidence="1">Belongs to the phospholipase D family. Cardiolipin synthase subfamily. ClsB sub-subfamily.</text>
</comment>
<keyword evidence="4" id="KW-1185">Reference proteome</keyword>
<accession>A0A0B7IWU4</accession>
<keyword evidence="1" id="KW-1208">Phospholipid metabolism</keyword>
<dbReference type="HAMAP" id="MF_01917">
    <property type="entry name" value="Cardiolipin_synth_ClsB"/>
    <property type="match status" value="1"/>
</dbReference>